<keyword evidence="11" id="KW-1133">Transmembrane helix</keyword>
<evidence type="ECO:0000256" key="6">
    <source>
        <dbReference type="ARBA" id="ARBA00009451"/>
    </source>
</evidence>
<evidence type="ECO:0000256" key="1">
    <source>
        <dbReference type="ARBA" id="ARBA00002791"/>
    </source>
</evidence>
<dbReference type="GO" id="GO:0016671">
    <property type="term" value="F:oxidoreductase activity, acting on a sulfur group of donors, disulfide as acceptor"/>
    <property type="evidence" value="ECO:0007669"/>
    <property type="project" value="InterPro"/>
</dbReference>
<evidence type="ECO:0000256" key="12">
    <source>
        <dbReference type="ARBA" id="ARBA00023136"/>
    </source>
</evidence>
<accession>A0A4S4M3T0</accession>
<dbReference type="OrthoDB" id="310030at2759"/>
<comment type="pathway">
    <text evidence="3 16">Protein modification; protein glycosylation.</text>
</comment>
<evidence type="ECO:0000256" key="9">
    <source>
        <dbReference type="ARBA" id="ARBA00022824"/>
    </source>
</evidence>
<reference evidence="18 19" key="1">
    <citation type="submission" date="2019-02" db="EMBL/GenBank/DDBJ databases">
        <title>Genome sequencing of the rare red list fungi Bondarzewia mesenterica.</title>
        <authorList>
            <person name="Buettner E."/>
            <person name="Kellner H."/>
        </authorList>
    </citation>
    <scope>NUCLEOTIDE SEQUENCE [LARGE SCALE GENOMIC DNA]</scope>
    <source>
        <strain evidence="18 19">DSM 108281</strain>
    </source>
</reference>
<keyword evidence="19" id="KW-1185">Reference proteome</keyword>
<evidence type="ECO:0000256" key="13">
    <source>
        <dbReference type="ARBA" id="ARBA00023180"/>
    </source>
</evidence>
<comment type="subcellular location">
    <subcellularLocation>
        <location evidence="2 16">Endoplasmic reticulum membrane</location>
        <topology evidence="2 16">Single-pass type I membrane protein</topology>
    </subcellularLocation>
</comment>
<comment type="similarity">
    <text evidence="4">Belongs to the GILT family.</text>
</comment>
<evidence type="ECO:0000256" key="14">
    <source>
        <dbReference type="ARBA" id="ARBA00023274"/>
    </source>
</evidence>
<keyword evidence="10 15" id="KW-0689">Ribosomal protein</keyword>
<organism evidence="18 19">
    <name type="scientific">Bondarzewia mesenterica</name>
    <dbReference type="NCBI Taxonomy" id="1095465"/>
    <lineage>
        <taxon>Eukaryota</taxon>
        <taxon>Fungi</taxon>
        <taxon>Dikarya</taxon>
        <taxon>Basidiomycota</taxon>
        <taxon>Agaricomycotina</taxon>
        <taxon>Agaricomycetes</taxon>
        <taxon>Russulales</taxon>
        <taxon>Bondarzewiaceae</taxon>
        <taxon>Bondarzewia</taxon>
    </lineage>
</organism>
<keyword evidence="8 16" id="KW-0732">Signal</keyword>
<dbReference type="Gene3D" id="3.90.470.10">
    <property type="entry name" value="Ribosomal protein L22/L17"/>
    <property type="match status" value="1"/>
</dbReference>
<evidence type="ECO:0000256" key="7">
    <source>
        <dbReference type="ARBA" id="ARBA00022692"/>
    </source>
</evidence>
<dbReference type="PANTHER" id="PTHR21049">
    <property type="entry name" value="RIBOPHORIN I"/>
    <property type="match status" value="1"/>
</dbReference>
<evidence type="ECO:0000256" key="8">
    <source>
        <dbReference type="ARBA" id="ARBA00022729"/>
    </source>
</evidence>
<evidence type="ECO:0000256" key="15">
    <source>
        <dbReference type="RuleBase" id="RU004005"/>
    </source>
</evidence>
<dbReference type="InterPro" id="IPR036394">
    <property type="entry name" value="Ribosomal_uL22_sf"/>
</dbReference>
<feature type="signal peptide" evidence="16">
    <location>
        <begin position="1"/>
        <end position="22"/>
    </location>
</feature>
<proteinExistence type="inferred from homology"/>
<evidence type="ECO:0000256" key="16">
    <source>
        <dbReference type="RuleBase" id="RU361143"/>
    </source>
</evidence>
<feature type="chain" id="PRO_5021037327" description="Dolichyl-diphosphooligosaccharide--protein glycosyltransferase subunit 1" evidence="16">
    <location>
        <begin position="23"/>
        <end position="1058"/>
    </location>
</feature>
<keyword evidence="7" id="KW-0812">Transmembrane</keyword>
<comment type="subunit">
    <text evidence="16">Component of the oligosaccharyltransferase (OST) complex.</text>
</comment>
<dbReference type="InterPro" id="IPR001063">
    <property type="entry name" value="Ribosomal_uL22"/>
</dbReference>
<evidence type="ECO:0000256" key="11">
    <source>
        <dbReference type="ARBA" id="ARBA00022989"/>
    </source>
</evidence>
<dbReference type="UniPathway" id="UPA00378"/>
<dbReference type="Proteomes" id="UP000310158">
    <property type="component" value="Unassembled WGS sequence"/>
</dbReference>
<evidence type="ECO:0000256" key="5">
    <source>
        <dbReference type="ARBA" id="ARBA00008905"/>
    </source>
</evidence>
<dbReference type="SUPFAM" id="SSF54843">
    <property type="entry name" value="Ribosomal protein L22"/>
    <property type="match status" value="1"/>
</dbReference>
<dbReference type="InterPro" id="IPR004911">
    <property type="entry name" value="Interferon-induced_GILT"/>
</dbReference>
<dbReference type="InterPro" id="IPR007676">
    <property type="entry name" value="Ribophorin_I"/>
</dbReference>
<evidence type="ECO:0000256" key="2">
    <source>
        <dbReference type="ARBA" id="ARBA00004115"/>
    </source>
</evidence>
<keyword evidence="9 16" id="KW-0256">Endoplasmic reticulum</keyword>
<dbReference type="GO" id="GO:0018279">
    <property type="term" value="P:protein N-linked glycosylation via asparagine"/>
    <property type="evidence" value="ECO:0007669"/>
    <property type="project" value="TreeGrafter"/>
</dbReference>
<name>A0A4S4M3T0_9AGAM</name>
<dbReference type="Pfam" id="PF00237">
    <property type="entry name" value="Ribosomal_L22"/>
    <property type="match status" value="1"/>
</dbReference>
<dbReference type="EMBL" id="SGPL01000036">
    <property type="protein sequence ID" value="THH19782.1"/>
    <property type="molecule type" value="Genomic_DNA"/>
</dbReference>
<gene>
    <name evidence="18" type="ORF">EW146_g1455</name>
</gene>
<dbReference type="GO" id="GO:0003735">
    <property type="term" value="F:structural constituent of ribosome"/>
    <property type="evidence" value="ECO:0007669"/>
    <property type="project" value="InterPro"/>
</dbReference>
<evidence type="ECO:0000256" key="3">
    <source>
        <dbReference type="ARBA" id="ARBA00004922"/>
    </source>
</evidence>
<dbReference type="AlphaFoldDB" id="A0A4S4M3T0"/>
<dbReference type="GO" id="GO:0008250">
    <property type="term" value="C:oligosaccharyltransferase complex"/>
    <property type="evidence" value="ECO:0007669"/>
    <property type="project" value="UniProtKB-UniRule"/>
</dbReference>
<comment type="caution">
    <text evidence="18">The sequence shown here is derived from an EMBL/GenBank/DDBJ whole genome shotgun (WGS) entry which is preliminary data.</text>
</comment>
<dbReference type="Pfam" id="PF04597">
    <property type="entry name" value="Ribophorin_I"/>
    <property type="match status" value="1"/>
</dbReference>
<evidence type="ECO:0000256" key="10">
    <source>
        <dbReference type="ARBA" id="ARBA00022980"/>
    </source>
</evidence>
<protein>
    <recommendedName>
        <fullName evidence="16">Dolichyl-diphosphooligosaccharide--protein glycosyltransferase subunit 1</fullName>
    </recommendedName>
</protein>
<sequence>MFTAMFIKILLLACVLPTFSLALSTPLVVQESWKIDHLRDNDVKVPVVLGVMSRCPDALLCESIFDQVLKRTADKIDFGLTYVATVNSAEPDFGVTCKHGPDECAGNIQQLCVAKYHPLQTWWEFVMCQDYQTRNHIGRPDVALMCARAAQIDWETSGPGQCAGLDASGKAEEGIQLLKESIAVTNALHIQSISAGKAALWSSTASTSASMMKHGNNARTDTPLLTLRTPREESVLAKDCHGIDEEEGDIQNTANGQHDGKATMALVEAWIWRRDSRVKYSRNLVCMRGFRCQSVSGSWRLRLRSKLSSPATMQAIGKGLRNVGPLTRTLQAHPVASTSRAILWEGRRYASSYNPIAWLRNKINPSLLEKKSPTEIQAAKRKQAEEGTLSVFESDKEPEKEPEVVDKSMVVKTQSDHHKYSTANFKISHRKLNKIGRQISGKPIDSAILQMTFSEKRASKRIRNMLVIAKSHAALKGMDEKKLIVSESWVTKGPRTHKRLETRGRGKHGIRVHPDSRLSVVLKEGKTREQLLKEDRARKLKRIVSAGLRLTTYCAPQRKQNIMTVRWRRLPFVLLGLLSQSLVSSAHSFENAAIVRTVELGGALVHVTTTYAIKALENGSQKYTLSFGENEWDKSSWLDAKIKGQNTPLNVEPLGLHELGPEKHLENSGVYLYSVELPKPLNVNGTANLVVETVQTHATYPWPPQASQQEEQSLKYETDLFVLSPYKTATQRIKVRAPAPRIISFTTPKGVDKFATDSIATKSGATITYGPFTNIPESANLEFIKDHQQHLSVHYYYEYPVLEITKLERAAEISHWGANLNIDNHIYLHNAGPALKGQFSRLEHQSQMYFGRTGAHVLPSLTLHLPPGINSAYYYDLNGNVSTSRLRPAPSVPKATQANQYSVIDLRPRYPLMGGWNYSFTIGWDSPLRDSAGYDSKTGKYIVGVPVQTLVPGAVVDEAEVKIIFPEGATDIEVFPPFAALKQSMSTLVTYLDTIGRPTVTFTYENLTDKHTGIIYASYKVPFSAHLQKPKTVATAFLVLFAFAIAARRVDLRLTKAA</sequence>
<comment type="similarity">
    <text evidence="5 16">Belongs to the OST1 family.</text>
</comment>
<dbReference type="GO" id="GO:0005840">
    <property type="term" value="C:ribosome"/>
    <property type="evidence" value="ECO:0007669"/>
    <property type="project" value="UniProtKB-KW"/>
</dbReference>
<evidence type="ECO:0000256" key="4">
    <source>
        <dbReference type="ARBA" id="ARBA00005679"/>
    </source>
</evidence>
<feature type="region of interest" description="Disordered" evidence="17">
    <location>
        <begin position="380"/>
        <end position="404"/>
    </location>
</feature>
<keyword evidence="14 15" id="KW-0687">Ribonucleoprotein</keyword>
<comment type="function">
    <text evidence="1 16">Subunit of the oligosaccharyl transferase (OST) complex that catalyzes the initial transfer of a defined glycan (Glc(3)Man(9)GlcNAc(2) in eukaryotes) from the lipid carrier dolichol-pyrophosphate to an asparagine residue within an Asn-X-Ser/Thr consensus motif in nascent polypeptide chains, the first step in protein N-glycosylation. N-glycosylation occurs cotranslationally and the complex associates with the Sec61 complex at the channel-forming translocon complex that mediates protein translocation across the endoplasmic reticulum (ER). All subunits are required for a maximal enzyme activity.</text>
</comment>
<dbReference type="GO" id="GO:0006412">
    <property type="term" value="P:translation"/>
    <property type="evidence" value="ECO:0007669"/>
    <property type="project" value="InterPro"/>
</dbReference>
<evidence type="ECO:0000313" key="19">
    <source>
        <dbReference type="Proteomes" id="UP000310158"/>
    </source>
</evidence>
<dbReference type="GO" id="GO:1990904">
    <property type="term" value="C:ribonucleoprotein complex"/>
    <property type="evidence" value="ECO:0007669"/>
    <property type="project" value="UniProtKB-KW"/>
</dbReference>
<keyword evidence="13" id="KW-0325">Glycoprotein</keyword>
<feature type="compositionally biased region" description="Basic and acidic residues" evidence="17">
    <location>
        <begin position="393"/>
        <end position="404"/>
    </location>
</feature>
<dbReference type="Pfam" id="PF03227">
    <property type="entry name" value="GILT"/>
    <property type="match status" value="1"/>
</dbReference>
<dbReference type="PANTHER" id="PTHR21049:SF0">
    <property type="entry name" value="DOLICHYL-DIPHOSPHOOLIGOSACCHARIDE--PROTEIN GLYCOSYLTRANSFERASE SUBUNIT 1"/>
    <property type="match status" value="1"/>
</dbReference>
<comment type="similarity">
    <text evidence="6 15">Belongs to the universal ribosomal protein uL22 family.</text>
</comment>
<keyword evidence="12" id="KW-0472">Membrane</keyword>
<evidence type="ECO:0000313" key="18">
    <source>
        <dbReference type="EMBL" id="THH19782.1"/>
    </source>
</evidence>
<evidence type="ECO:0000256" key="17">
    <source>
        <dbReference type="SAM" id="MobiDB-lite"/>
    </source>
</evidence>